<evidence type="ECO:0000313" key="3">
    <source>
        <dbReference type="Proteomes" id="UP000219689"/>
    </source>
</evidence>
<proteinExistence type="predicted"/>
<organism evidence="2 3">
    <name type="scientific">Natrinema ejinorense</name>
    <dbReference type="NCBI Taxonomy" id="373386"/>
    <lineage>
        <taxon>Archaea</taxon>
        <taxon>Methanobacteriati</taxon>
        <taxon>Methanobacteriota</taxon>
        <taxon>Stenosarchaea group</taxon>
        <taxon>Halobacteria</taxon>
        <taxon>Halobacteriales</taxon>
        <taxon>Natrialbaceae</taxon>
        <taxon>Natrinema</taxon>
    </lineage>
</organism>
<comment type="caution">
    <text evidence="2">The sequence shown here is derived from an EMBL/GenBank/DDBJ whole genome shotgun (WGS) entry which is preliminary data.</text>
</comment>
<dbReference type="Proteomes" id="UP000219689">
    <property type="component" value="Unassembled WGS sequence"/>
</dbReference>
<gene>
    <name evidence="2" type="ORF">CP557_03350</name>
</gene>
<sequence length="136" mass="15540">MKSQAFLRVVYADGGRADTTQIRKKTGMDQGERDYRFGKLEGHGLIDIEKMDENEPFDGPNPPKVAVLTPAGERHVDEGLSDAADELIAEHEQDDRVDELEERVDMLETQVRDLRDDVDTLEEWRDRLGRLLMEGD</sequence>
<keyword evidence="1" id="KW-0175">Coiled coil</keyword>
<dbReference type="Gene3D" id="1.20.5.170">
    <property type="match status" value="1"/>
</dbReference>
<dbReference type="Gene3D" id="1.10.10.10">
    <property type="entry name" value="Winged helix-like DNA-binding domain superfamily/Winged helix DNA-binding domain"/>
    <property type="match status" value="1"/>
</dbReference>
<reference evidence="2 3" key="1">
    <citation type="submission" date="2017-09" db="EMBL/GenBank/DDBJ databases">
        <title>Genome sequences of Natrinema ejinorence JCM 13890T.</title>
        <authorList>
            <person name="Roh S.W."/>
            <person name="Kim Y.B."/>
            <person name="Kim J.Y."/>
        </authorList>
    </citation>
    <scope>NUCLEOTIDE SEQUENCE [LARGE SCALE GENOMIC DNA]</scope>
    <source>
        <strain evidence="2 3">JCM 13890</strain>
    </source>
</reference>
<protein>
    <submittedName>
        <fullName evidence="2">Uncharacterized protein</fullName>
    </submittedName>
</protein>
<keyword evidence="3" id="KW-1185">Reference proteome</keyword>
<dbReference type="EMBL" id="NXNI01000001">
    <property type="protein sequence ID" value="PCR89655.1"/>
    <property type="molecule type" value="Genomic_DNA"/>
</dbReference>
<accession>A0A2A5QS77</accession>
<feature type="coiled-coil region" evidence="1">
    <location>
        <begin position="90"/>
        <end position="124"/>
    </location>
</feature>
<dbReference type="AlphaFoldDB" id="A0A2A5QS77"/>
<evidence type="ECO:0000256" key="1">
    <source>
        <dbReference type="SAM" id="Coils"/>
    </source>
</evidence>
<name>A0A2A5QS77_9EURY</name>
<dbReference type="InterPro" id="IPR036388">
    <property type="entry name" value="WH-like_DNA-bd_sf"/>
</dbReference>
<evidence type="ECO:0000313" key="2">
    <source>
        <dbReference type="EMBL" id="PCR89655.1"/>
    </source>
</evidence>